<dbReference type="AlphaFoldDB" id="A0A9W9KCI3"/>
<keyword evidence="3" id="KW-1185">Reference proteome</keyword>
<dbReference type="EMBL" id="JAPQKH010000004">
    <property type="protein sequence ID" value="KAJ5100963.1"/>
    <property type="molecule type" value="Genomic_DNA"/>
</dbReference>
<sequence length="179" mass="19885">MAQLSPSSADRARTGIPKFGKTIEPSGSSSASPVRTASPQKTGDSIKSSRPSSNQRRPGNGIQKRVRFDLVPEDTSRSIAHSNVSAQSKSKTSPYARSSSLTLQSNHTSLQSRLGRRRRLLRRDAKTDDQRSNGRIRGNTSKVMKDYKSEIQDLKKEMEVIKEGLKLIKVRKPNDRNLP</sequence>
<reference evidence="2" key="2">
    <citation type="journal article" date="2023" name="IMA Fungus">
        <title>Comparative genomic study of the Penicillium genus elucidates a diverse pangenome and 15 lateral gene transfer events.</title>
        <authorList>
            <person name="Petersen C."/>
            <person name="Sorensen T."/>
            <person name="Nielsen M.R."/>
            <person name="Sondergaard T.E."/>
            <person name="Sorensen J.L."/>
            <person name="Fitzpatrick D.A."/>
            <person name="Frisvad J.C."/>
            <person name="Nielsen K.L."/>
        </authorList>
    </citation>
    <scope>NUCLEOTIDE SEQUENCE</scope>
    <source>
        <strain evidence="2">IBT 30069</strain>
    </source>
</reference>
<reference evidence="2" key="1">
    <citation type="submission" date="2022-11" db="EMBL/GenBank/DDBJ databases">
        <authorList>
            <person name="Petersen C."/>
        </authorList>
    </citation>
    <scope>NUCLEOTIDE SEQUENCE</scope>
    <source>
        <strain evidence="2">IBT 30069</strain>
    </source>
</reference>
<feature type="compositionally biased region" description="Polar residues" evidence="1">
    <location>
        <begin position="25"/>
        <end position="57"/>
    </location>
</feature>
<feature type="compositionally biased region" description="Basic and acidic residues" evidence="1">
    <location>
        <begin position="66"/>
        <end position="76"/>
    </location>
</feature>
<comment type="caution">
    <text evidence="2">The sequence shown here is derived from an EMBL/GenBank/DDBJ whole genome shotgun (WGS) entry which is preliminary data.</text>
</comment>
<dbReference type="Proteomes" id="UP001149165">
    <property type="component" value="Unassembled WGS sequence"/>
</dbReference>
<dbReference type="OrthoDB" id="10413612at2759"/>
<evidence type="ECO:0000256" key="1">
    <source>
        <dbReference type="SAM" id="MobiDB-lite"/>
    </source>
</evidence>
<evidence type="ECO:0000313" key="2">
    <source>
        <dbReference type="EMBL" id="KAJ5100963.1"/>
    </source>
</evidence>
<proteinExistence type="predicted"/>
<organism evidence="2 3">
    <name type="scientific">Penicillium angulare</name>
    <dbReference type="NCBI Taxonomy" id="116970"/>
    <lineage>
        <taxon>Eukaryota</taxon>
        <taxon>Fungi</taxon>
        <taxon>Dikarya</taxon>
        <taxon>Ascomycota</taxon>
        <taxon>Pezizomycotina</taxon>
        <taxon>Eurotiomycetes</taxon>
        <taxon>Eurotiomycetidae</taxon>
        <taxon>Eurotiales</taxon>
        <taxon>Aspergillaceae</taxon>
        <taxon>Penicillium</taxon>
    </lineage>
</organism>
<protein>
    <submittedName>
        <fullName evidence="2">Uncharacterized protein</fullName>
    </submittedName>
</protein>
<accession>A0A9W9KCI3</accession>
<feature type="compositionally biased region" description="Polar residues" evidence="1">
    <location>
        <begin position="77"/>
        <end position="112"/>
    </location>
</feature>
<feature type="region of interest" description="Disordered" evidence="1">
    <location>
        <begin position="1"/>
        <end position="116"/>
    </location>
</feature>
<evidence type="ECO:0000313" key="3">
    <source>
        <dbReference type="Proteomes" id="UP001149165"/>
    </source>
</evidence>
<feature type="region of interest" description="Disordered" evidence="1">
    <location>
        <begin position="124"/>
        <end position="143"/>
    </location>
</feature>
<name>A0A9W9KCI3_9EURO</name>
<gene>
    <name evidence="2" type="ORF">N7456_007015</name>
</gene>